<sequence length="478" mass="53284">MLEESTVKSGICNSNCSPQSESMDQLKELHSFKSDHTPKVRKPYTITKQREKWTEEEHQKFLEALKMYGRGWRQIEEHVGTKTAVQIRSHAQKFFSKVVRESNGSSEGPIKPVEIPPPRPKRKPMHPYPRKCSDSTKGMSLETQLERSPSPNESVREQENKSPTSVLSPFASDVLGTGVSEQQHGCSSPTSCTTNIQSMNISLVEKDSEYVTSNSSAEEEKLSLLSVQVSARSALEDFLSMKFNMSSKDSLCAKQDAAKVMPSTSIKLFGKTVMVTDPGKPSPSVENLRSQISNSSQENLDADGEMVVQTLPSKQLDKHLSLGSFIRERNSELSGHAVYPNMELKVAKTDMVKPTPDAPMPWWALYQGLPLYYLTSFKPSSVQTPSNAWLSESQKEKEILNERSCTGSNAGSVSQAENREKNSDSVDSQCRRPCSEGKDSPRRCTKGFVPYKRCLAERDVSSPVVGSEEQERQRARIC</sequence>
<keyword evidence="4" id="KW-0804">Transcription</keyword>
<keyword evidence="11" id="KW-1185">Reference proteome</keyword>
<dbReference type="GO" id="GO:0003677">
    <property type="term" value="F:DNA binding"/>
    <property type="evidence" value="ECO:0007669"/>
    <property type="project" value="UniProtKB-KW"/>
</dbReference>
<feature type="compositionally biased region" description="Polar residues" evidence="6">
    <location>
        <begin position="7"/>
        <end position="23"/>
    </location>
</feature>
<feature type="region of interest" description="Disordered" evidence="6">
    <location>
        <begin position="98"/>
        <end position="168"/>
    </location>
</feature>
<dbReference type="EMBL" id="BPVZ01000057">
    <property type="protein sequence ID" value="GKV21486.1"/>
    <property type="molecule type" value="Genomic_DNA"/>
</dbReference>
<keyword evidence="5" id="KW-0539">Nucleus</keyword>
<dbReference type="FunFam" id="1.10.10.60:FF:000023">
    <property type="entry name" value="protein REVEILLE 6 isoform X1"/>
    <property type="match status" value="1"/>
</dbReference>
<organism evidence="10 11">
    <name type="scientific">Rubroshorea leprosula</name>
    <dbReference type="NCBI Taxonomy" id="152421"/>
    <lineage>
        <taxon>Eukaryota</taxon>
        <taxon>Viridiplantae</taxon>
        <taxon>Streptophyta</taxon>
        <taxon>Embryophyta</taxon>
        <taxon>Tracheophyta</taxon>
        <taxon>Spermatophyta</taxon>
        <taxon>Magnoliopsida</taxon>
        <taxon>eudicotyledons</taxon>
        <taxon>Gunneridae</taxon>
        <taxon>Pentapetalae</taxon>
        <taxon>rosids</taxon>
        <taxon>malvids</taxon>
        <taxon>Malvales</taxon>
        <taxon>Dipterocarpaceae</taxon>
        <taxon>Rubroshorea</taxon>
    </lineage>
</organism>
<evidence type="ECO:0000259" key="7">
    <source>
        <dbReference type="PROSITE" id="PS50090"/>
    </source>
</evidence>
<feature type="compositionally biased region" description="Polar residues" evidence="6">
    <location>
        <begin position="135"/>
        <end position="153"/>
    </location>
</feature>
<dbReference type="GO" id="GO:0005634">
    <property type="term" value="C:nucleus"/>
    <property type="evidence" value="ECO:0007669"/>
    <property type="project" value="UniProtKB-SubCell"/>
</dbReference>
<dbReference type="InterPro" id="IPR006447">
    <property type="entry name" value="Myb_dom_plants"/>
</dbReference>
<dbReference type="CDD" id="cd00167">
    <property type="entry name" value="SANT"/>
    <property type="match status" value="1"/>
</dbReference>
<dbReference type="Proteomes" id="UP001054252">
    <property type="component" value="Unassembled WGS sequence"/>
</dbReference>
<evidence type="ECO:0000313" key="10">
    <source>
        <dbReference type="EMBL" id="GKV21486.1"/>
    </source>
</evidence>
<evidence type="ECO:0000256" key="2">
    <source>
        <dbReference type="ARBA" id="ARBA00023015"/>
    </source>
</evidence>
<comment type="caution">
    <text evidence="10">The sequence shown here is derived from an EMBL/GenBank/DDBJ whole genome shotgun (WGS) entry which is preliminary data.</text>
</comment>
<name>A0AAV5K8F7_9ROSI</name>
<keyword evidence="2" id="KW-0805">Transcription regulation</keyword>
<evidence type="ECO:0000256" key="3">
    <source>
        <dbReference type="ARBA" id="ARBA00023125"/>
    </source>
</evidence>
<dbReference type="PROSITE" id="PS51294">
    <property type="entry name" value="HTH_MYB"/>
    <property type="match status" value="1"/>
</dbReference>
<evidence type="ECO:0000259" key="8">
    <source>
        <dbReference type="PROSITE" id="PS51293"/>
    </source>
</evidence>
<dbReference type="SMART" id="SM00717">
    <property type="entry name" value="SANT"/>
    <property type="match status" value="1"/>
</dbReference>
<reference evidence="10 11" key="1">
    <citation type="journal article" date="2021" name="Commun. Biol.">
        <title>The genome of Shorea leprosula (Dipterocarpaceae) highlights the ecological relevance of drought in aseasonal tropical rainforests.</title>
        <authorList>
            <person name="Ng K.K.S."/>
            <person name="Kobayashi M.J."/>
            <person name="Fawcett J.A."/>
            <person name="Hatakeyama M."/>
            <person name="Paape T."/>
            <person name="Ng C.H."/>
            <person name="Ang C.C."/>
            <person name="Tnah L.H."/>
            <person name="Lee C.T."/>
            <person name="Nishiyama T."/>
            <person name="Sese J."/>
            <person name="O'Brien M.J."/>
            <person name="Copetti D."/>
            <person name="Mohd Noor M.I."/>
            <person name="Ong R.C."/>
            <person name="Putra M."/>
            <person name="Sireger I.Z."/>
            <person name="Indrioko S."/>
            <person name="Kosugi Y."/>
            <person name="Izuno A."/>
            <person name="Isagi Y."/>
            <person name="Lee S.L."/>
            <person name="Shimizu K.K."/>
        </authorList>
    </citation>
    <scope>NUCLEOTIDE SEQUENCE [LARGE SCALE GENOMIC DNA]</scope>
    <source>
        <strain evidence="10">214</strain>
    </source>
</reference>
<dbReference type="Pfam" id="PF00249">
    <property type="entry name" value="Myb_DNA-binding"/>
    <property type="match status" value="1"/>
</dbReference>
<dbReference type="GO" id="GO:0010468">
    <property type="term" value="P:regulation of gene expression"/>
    <property type="evidence" value="ECO:0007669"/>
    <property type="project" value="UniProtKB-ARBA"/>
</dbReference>
<feature type="compositionally biased region" description="Basic and acidic residues" evidence="6">
    <location>
        <begin position="24"/>
        <end position="38"/>
    </location>
</feature>
<dbReference type="SUPFAM" id="SSF46689">
    <property type="entry name" value="Homeodomain-like"/>
    <property type="match status" value="1"/>
</dbReference>
<evidence type="ECO:0000256" key="1">
    <source>
        <dbReference type="ARBA" id="ARBA00004123"/>
    </source>
</evidence>
<feature type="compositionally biased region" description="Basic and acidic residues" evidence="6">
    <location>
        <begin position="469"/>
        <end position="478"/>
    </location>
</feature>
<feature type="domain" description="SANT" evidence="8">
    <location>
        <begin position="48"/>
        <end position="99"/>
    </location>
</feature>
<evidence type="ECO:0000256" key="4">
    <source>
        <dbReference type="ARBA" id="ARBA00023163"/>
    </source>
</evidence>
<dbReference type="InterPro" id="IPR017884">
    <property type="entry name" value="SANT_dom"/>
</dbReference>
<dbReference type="PROSITE" id="PS51293">
    <property type="entry name" value="SANT"/>
    <property type="match status" value="1"/>
</dbReference>
<dbReference type="InterPro" id="IPR009057">
    <property type="entry name" value="Homeodomain-like_sf"/>
</dbReference>
<feature type="compositionally biased region" description="Basic and acidic residues" evidence="6">
    <location>
        <begin position="417"/>
        <end position="442"/>
    </location>
</feature>
<feature type="domain" description="HTH myb-type" evidence="9">
    <location>
        <begin position="45"/>
        <end position="99"/>
    </location>
</feature>
<comment type="subcellular location">
    <subcellularLocation>
        <location evidence="1">Nucleus</location>
    </subcellularLocation>
</comment>
<dbReference type="Gene3D" id="1.10.10.60">
    <property type="entry name" value="Homeodomain-like"/>
    <property type="match status" value="1"/>
</dbReference>
<gene>
    <name evidence="10" type="ORF">SLEP1_g31463</name>
</gene>
<evidence type="ECO:0000259" key="9">
    <source>
        <dbReference type="PROSITE" id="PS51294"/>
    </source>
</evidence>
<feature type="region of interest" description="Disordered" evidence="6">
    <location>
        <begin position="401"/>
        <end position="443"/>
    </location>
</feature>
<dbReference type="InterPro" id="IPR017930">
    <property type="entry name" value="Myb_dom"/>
</dbReference>
<feature type="compositionally biased region" description="Polar residues" evidence="6">
    <location>
        <begin position="403"/>
        <end position="416"/>
    </location>
</feature>
<feature type="region of interest" description="Disordered" evidence="6">
    <location>
        <begin position="1"/>
        <end position="43"/>
    </location>
</feature>
<feature type="region of interest" description="Disordered" evidence="6">
    <location>
        <begin position="459"/>
        <end position="478"/>
    </location>
</feature>
<accession>A0AAV5K8F7</accession>
<protein>
    <submittedName>
        <fullName evidence="10">Uncharacterized protein</fullName>
    </submittedName>
</protein>
<feature type="compositionally biased region" description="Basic residues" evidence="6">
    <location>
        <begin position="119"/>
        <end position="129"/>
    </location>
</feature>
<feature type="domain" description="Myb-like" evidence="7">
    <location>
        <begin position="45"/>
        <end position="95"/>
    </location>
</feature>
<keyword evidence="3" id="KW-0238">DNA-binding</keyword>
<dbReference type="NCBIfam" id="TIGR01557">
    <property type="entry name" value="myb_SHAQKYF"/>
    <property type="match status" value="1"/>
</dbReference>
<evidence type="ECO:0000256" key="5">
    <source>
        <dbReference type="ARBA" id="ARBA00023242"/>
    </source>
</evidence>
<dbReference type="PROSITE" id="PS50090">
    <property type="entry name" value="MYB_LIKE"/>
    <property type="match status" value="1"/>
</dbReference>
<dbReference type="PANTHER" id="PTHR12802">
    <property type="entry name" value="SWI/SNF COMPLEX-RELATED"/>
    <property type="match status" value="1"/>
</dbReference>
<evidence type="ECO:0000313" key="11">
    <source>
        <dbReference type="Proteomes" id="UP001054252"/>
    </source>
</evidence>
<dbReference type="PANTHER" id="PTHR12802:SF175">
    <property type="entry name" value="PROTEIN REVEILLE 2"/>
    <property type="match status" value="1"/>
</dbReference>
<proteinExistence type="predicted"/>
<dbReference type="InterPro" id="IPR001005">
    <property type="entry name" value="SANT/Myb"/>
</dbReference>
<evidence type="ECO:0000256" key="6">
    <source>
        <dbReference type="SAM" id="MobiDB-lite"/>
    </source>
</evidence>
<dbReference type="AlphaFoldDB" id="A0AAV5K8F7"/>